<gene>
    <name evidence="2" type="ORF">CE91St30_09350</name>
</gene>
<organism evidence="2 3">
    <name type="scientific">Raoultibacter timonensis</name>
    <dbReference type="NCBI Taxonomy" id="1907662"/>
    <lineage>
        <taxon>Bacteria</taxon>
        <taxon>Bacillati</taxon>
        <taxon>Actinomycetota</taxon>
        <taxon>Coriobacteriia</taxon>
        <taxon>Eggerthellales</taxon>
        <taxon>Eggerthellaceae</taxon>
        <taxon>Raoultibacter</taxon>
    </lineage>
</organism>
<proteinExistence type="predicted"/>
<keyword evidence="3" id="KW-1185">Reference proteome</keyword>
<protein>
    <submittedName>
        <fullName evidence="2">Uncharacterized protein</fullName>
    </submittedName>
</protein>
<dbReference type="RefSeq" id="WP_244411933.1">
    <property type="nucleotide sequence ID" value="NZ_AP025564.1"/>
</dbReference>
<evidence type="ECO:0000313" key="3">
    <source>
        <dbReference type="Proteomes" id="UP001320544"/>
    </source>
</evidence>
<keyword evidence="1" id="KW-1133">Transmembrane helix</keyword>
<keyword evidence="1" id="KW-0812">Transmembrane</keyword>
<keyword evidence="1" id="KW-0472">Membrane</keyword>
<dbReference type="EMBL" id="AP025564">
    <property type="protein sequence ID" value="BDE95602.1"/>
    <property type="molecule type" value="Genomic_DNA"/>
</dbReference>
<dbReference type="Proteomes" id="UP001320544">
    <property type="component" value="Chromosome"/>
</dbReference>
<accession>A0ABM7WH74</accession>
<evidence type="ECO:0000313" key="2">
    <source>
        <dbReference type="EMBL" id="BDE95602.1"/>
    </source>
</evidence>
<reference evidence="2 3" key="1">
    <citation type="submission" date="2022-01" db="EMBL/GenBank/DDBJ databases">
        <title>Novel bile acid biosynthetic pathways are enriched in the microbiome of centenarians.</title>
        <authorList>
            <person name="Sato Y."/>
            <person name="Atarashi K."/>
            <person name="Plichta R.D."/>
            <person name="Arai Y."/>
            <person name="Sasajima S."/>
            <person name="Kearney M.S."/>
            <person name="Suda W."/>
            <person name="Takeshita K."/>
            <person name="Sasaki T."/>
            <person name="Okamoto S."/>
            <person name="Skelly N.A."/>
            <person name="Okamura Y."/>
            <person name="Vlamakis H."/>
            <person name="Li Y."/>
            <person name="Tanoue T."/>
            <person name="Takei H."/>
            <person name="Nittono H."/>
            <person name="Narushima S."/>
            <person name="Irie J."/>
            <person name="Itoh H."/>
            <person name="Moriya K."/>
            <person name="Sugiura Y."/>
            <person name="Suematsu M."/>
            <person name="Moritoki N."/>
            <person name="Shibata S."/>
            <person name="Littman R.D."/>
            <person name="Fischbach A.M."/>
            <person name="Uwamino Y."/>
            <person name="Inoue T."/>
            <person name="Honda A."/>
            <person name="Hattori M."/>
            <person name="Murai T."/>
            <person name="Xavier J.R."/>
            <person name="Hirose N."/>
            <person name="Honda K."/>
        </authorList>
    </citation>
    <scope>NUCLEOTIDE SEQUENCE [LARGE SCALE GENOMIC DNA]</scope>
    <source>
        <strain evidence="2 3">CE91-St30</strain>
    </source>
</reference>
<name>A0ABM7WH74_9ACTN</name>
<evidence type="ECO:0000256" key="1">
    <source>
        <dbReference type="SAM" id="Phobius"/>
    </source>
</evidence>
<feature type="transmembrane region" description="Helical" evidence="1">
    <location>
        <begin position="26"/>
        <end position="45"/>
    </location>
</feature>
<sequence>MMGQGTYAMQAGSAAHHGSRFRWPRFALMALAVMIAVAASSFVSVPKAFAPVVEDDCSASVSAQTDVRT</sequence>